<dbReference type="PROSITE" id="PS50878">
    <property type="entry name" value="RT_POL"/>
    <property type="match status" value="1"/>
</dbReference>
<comment type="catalytic activity">
    <reaction evidence="1">
        <text>S-ubiquitinyl-[E2 ubiquitin-conjugating enzyme]-L-cysteine + [acceptor protein]-L-lysine = [E2 ubiquitin-conjugating enzyme]-L-cysteine + N(6)-ubiquitinyl-[acceptor protein]-L-lysine.</text>
        <dbReference type="EC" id="2.3.2.27"/>
    </reaction>
</comment>
<feature type="domain" description="Reverse transcriptase" evidence="12">
    <location>
        <begin position="1"/>
        <end position="182"/>
    </location>
</feature>
<evidence type="ECO:0000256" key="11">
    <source>
        <dbReference type="ARBA" id="ARBA00040077"/>
    </source>
</evidence>
<dbReference type="PANTHER" id="PTHR13931:SF16">
    <property type="entry name" value="UBIQUITIN CONJUGATION FACTOR E4 A"/>
    <property type="match status" value="1"/>
</dbReference>
<evidence type="ECO:0000256" key="1">
    <source>
        <dbReference type="ARBA" id="ARBA00000900"/>
    </source>
</evidence>
<dbReference type="GO" id="GO:0034450">
    <property type="term" value="F:ubiquitin-ubiquitin ligase activity"/>
    <property type="evidence" value="ECO:0007669"/>
    <property type="project" value="InterPro"/>
</dbReference>
<evidence type="ECO:0000256" key="9">
    <source>
        <dbReference type="ARBA" id="ARBA00022990"/>
    </source>
</evidence>
<dbReference type="PROSITE" id="PS51698">
    <property type="entry name" value="U_BOX"/>
    <property type="match status" value="1"/>
</dbReference>
<dbReference type="InterPro" id="IPR013083">
    <property type="entry name" value="Znf_RING/FYVE/PHD"/>
</dbReference>
<protein>
    <recommendedName>
        <fullName evidence="11">Ubiquitin conjugation factor E4 A</fullName>
        <ecNumber evidence="5">2.3.2.27</ecNumber>
    </recommendedName>
</protein>
<keyword evidence="9" id="KW-0007">Acetylation</keyword>
<dbReference type="GO" id="GO:0000209">
    <property type="term" value="P:protein polyubiquitination"/>
    <property type="evidence" value="ECO:0007669"/>
    <property type="project" value="TreeGrafter"/>
</dbReference>
<dbReference type="SUPFAM" id="SSF53098">
    <property type="entry name" value="Ribonuclease H-like"/>
    <property type="match status" value="1"/>
</dbReference>
<dbReference type="GO" id="GO:0000151">
    <property type="term" value="C:ubiquitin ligase complex"/>
    <property type="evidence" value="ECO:0007669"/>
    <property type="project" value="InterPro"/>
</dbReference>
<comment type="function">
    <text evidence="10">Ubiquitin-protein ligase that probably functions as an E3 ligase in conjunction with specific E1 and E2 ligases. May also function as an E4 ligase mediating the assembly of polyubiquitin chains on substrates ubiquitinated by another E3 ubiquitin ligase. Mediates 'Lys-48'-linked polyubiquitination of substrates.</text>
</comment>
<evidence type="ECO:0000313" key="16">
    <source>
        <dbReference type="Proteomes" id="UP000683360"/>
    </source>
</evidence>
<dbReference type="GO" id="GO:0003676">
    <property type="term" value="F:nucleic acid binding"/>
    <property type="evidence" value="ECO:0007669"/>
    <property type="project" value="InterPro"/>
</dbReference>
<dbReference type="InterPro" id="IPR045132">
    <property type="entry name" value="UBE4"/>
</dbReference>
<dbReference type="GO" id="GO:0005737">
    <property type="term" value="C:cytoplasm"/>
    <property type="evidence" value="ECO:0007669"/>
    <property type="project" value="UniProtKB-SubCell"/>
</dbReference>
<dbReference type="InterPro" id="IPR003613">
    <property type="entry name" value="Ubox_domain"/>
</dbReference>
<dbReference type="InterPro" id="IPR019474">
    <property type="entry name" value="Ub_conjug_fac_E4_core"/>
</dbReference>
<comment type="subcellular location">
    <subcellularLocation>
        <location evidence="2">Cytoplasm</location>
    </subcellularLocation>
</comment>
<evidence type="ECO:0000313" key="15">
    <source>
        <dbReference type="EMBL" id="CAG2244544.1"/>
    </source>
</evidence>
<accession>A0A8S3UKW5</accession>
<gene>
    <name evidence="15" type="ORF">MEDL_56599</name>
</gene>
<dbReference type="Pfam" id="PF10408">
    <property type="entry name" value="Ufd2P_core"/>
    <property type="match status" value="1"/>
</dbReference>
<evidence type="ECO:0000259" key="14">
    <source>
        <dbReference type="PROSITE" id="PS51698"/>
    </source>
</evidence>
<dbReference type="GO" id="GO:0006259">
    <property type="term" value="P:DNA metabolic process"/>
    <property type="evidence" value="ECO:0007669"/>
    <property type="project" value="UniProtKB-ARBA"/>
</dbReference>
<dbReference type="EC" id="2.3.2.27" evidence="5"/>
<dbReference type="GO" id="GO:0006511">
    <property type="term" value="P:ubiquitin-dependent protein catabolic process"/>
    <property type="evidence" value="ECO:0007669"/>
    <property type="project" value="InterPro"/>
</dbReference>
<dbReference type="InterPro" id="IPR002156">
    <property type="entry name" value="RNaseH_domain"/>
</dbReference>
<dbReference type="OrthoDB" id="20295at2759"/>
<dbReference type="CDD" id="cd16658">
    <property type="entry name" value="RING-Ubox_UBE4B"/>
    <property type="match status" value="1"/>
</dbReference>
<keyword evidence="6" id="KW-0963">Cytoplasm</keyword>
<organism evidence="15 16">
    <name type="scientific">Mytilus edulis</name>
    <name type="common">Blue mussel</name>
    <dbReference type="NCBI Taxonomy" id="6550"/>
    <lineage>
        <taxon>Eukaryota</taxon>
        <taxon>Metazoa</taxon>
        <taxon>Spiralia</taxon>
        <taxon>Lophotrochozoa</taxon>
        <taxon>Mollusca</taxon>
        <taxon>Bivalvia</taxon>
        <taxon>Autobranchia</taxon>
        <taxon>Pteriomorphia</taxon>
        <taxon>Mytilida</taxon>
        <taxon>Mytiloidea</taxon>
        <taxon>Mytilidae</taxon>
        <taxon>Mytilinae</taxon>
        <taxon>Mytilus</taxon>
    </lineage>
</organism>
<evidence type="ECO:0000256" key="2">
    <source>
        <dbReference type="ARBA" id="ARBA00004496"/>
    </source>
</evidence>
<dbReference type="Pfam" id="PF00075">
    <property type="entry name" value="RNase_H"/>
    <property type="match status" value="1"/>
</dbReference>
<keyword evidence="8" id="KW-0833">Ubl conjugation pathway</keyword>
<dbReference type="CDD" id="cd09276">
    <property type="entry name" value="Rnase_HI_RT_non_LTR"/>
    <property type="match status" value="1"/>
</dbReference>
<comment type="pathway">
    <text evidence="3">Protein modification; protein ubiquitination.</text>
</comment>
<evidence type="ECO:0000256" key="10">
    <source>
        <dbReference type="ARBA" id="ARBA00037624"/>
    </source>
</evidence>
<dbReference type="SUPFAM" id="SSF56672">
    <property type="entry name" value="DNA/RNA polymerases"/>
    <property type="match status" value="1"/>
</dbReference>
<dbReference type="GO" id="GO:0036503">
    <property type="term" value="P:ERAD pathway"/>
    <property type="evidence" value="ECO:0007669"/>
    <property type="project" value="InterPro"/>
</dbReference>
<dbReference type="GO" id="GO:0005634">
    <property type="term" value="C:nucleus"/>
    <property type="evidence" value="ECO:0007669"/>
    <property type="project" value="TreeGrafter"/>
</dbReference>
<evidence type="ECO:0000256" key="6">
    <source>
        <dbReference type="ARBA" id="ARBA00022490"/>
    </source>
</evidence>
<dbReference type="InterPro" id="IPR036397">
    <property type="entry name" value="RNaseH_sf"/>
</dbReference>
<dbReference type="SUPFAM" id="SSF57850">
    <property type="entry name" value="RING/U-box"/>
    <property type="match status" value="1"/>
</dbReference>
<dbReference type="InterPro" id="IPR000477">
    <property type="entry name" value="RT_dom"/>
</dbReference>
<dbReference type="Gene3D" id="3.30.420.10">
    <property type="entry name" value="Ribonuclease H-like superfamily/Ribonuclease H"/>
    <property type="match status" value="1"/>
</dbReference>
<dbReference type="InterPro" id="IPR043502">
    <property type="entry name" value="DNA/RNA_pol_sf"/>
</dbReference>
<dbReference type="InterPro" id="IPR012337">
    <property type="entry name" value="RNaseH-like_sf"/>
</dbReference>
<reference evidence="15" key="1">
    <citation type="submission" date="2021-03" db="EMBL/GenBank/DDBJ databases">
        <authorList>
            <person name="Bekaert M."/>
        </authorList>
    </citation>
    <scope>NUCLEOTIDE SEQUENCE</scope>
</reference>
<evidence type="ECO:0000256" key="5">
    <source>
        <dbReference type="ARBA" id="ARBA00012483"/>
    </source>
</evidence>
<dbReference type="Pfam" id="PF00078">
    <property type="entry name" value="RVT_1"/>
    <property type="match status" value="1"/>
</dbReference>
<name>A0A8S3UKW5_MYTED</name>
<evidence type="ECO:0000256" key="8">
    <source>
        <dbReference type="ARBA" id="ARBA00022786"/>
    </source>
</evidence>
<evidence type="ECO:0000259" key="13">
    <source>
        <dbReference type="PROSITE" id="PS50879"/>
    </source>
</evidence>
<dbReference type="CDD" id="cd01650">
    <property type="entry name" value="RT_nLTR_like"/>
    <property type="match status" value="1"/>
</dbReference>
<keyword evidence="15" id="KW-0012">Acyltransferase</keyword>
<dbReference type="FunFam" id="3.30.40.10:FF:000055">
    <property type="entry name" value="Ubiquitin conjugation factor e4 a"/>
    <property type="match status" value="1"/>
</dbReference>
<dbReference type="GO" id="GO:0004523">
    <property type="term" value="F:RNA-DNA hybrid ribonuclease activity"/>
    <property type="evidence" value="ECO:0007669"/>
    <property type="project" value="InterPro"/>
</dbReference>
<proteinExistence type="inferred from homology"/>
<keyword evidence="7 15" id="KW-0808">Transferase</keyword>
<feature type="domain" description="U-box" evidence="14">
    <location>
        <begin position="1687"/>
        <end position="1761"/>
    </location>
</feature>
<sequence length="1762" mass="202224">MERVVTSRLEGYIETNSILDPEQEGFRHYRSTENALLSLTQNIFNAFNNNEFILAVFIDLEKAYVSVWREGLLTKLYDNGVKGSWFETKIGLPQGSVIAPLLFNIFIKDIFANLSCKKCKFADDGTVWINGKNLNDMEKQVQKDLNIIQDWTKKWRINLSIEKTEYCIFSRNGPIKKMNLQLEGKLLKYNCNPKILGVTLDEKLSFLKHIENVEQKAHKAISLLRMIKGVAKVSTKILLQIYQSIVLSTLEYASSVWQTCETNITDKLNKIQRKGLAICLNVTPTSSVETLEVVSGILPIHLRREEIATRTLAKINSYDISIPIKQILDDWKTIDIPEKYVSPVGKMILQAEDMKVCTGVDVNGIEAEFEFNGIRRYKSPPDYWKNLGNSKSRSTDQKNVGKLIIMEKLSHLPANSCIAFTDGSCLGSPGPVGAGAVIFPSNNQPQIEISKAVSKKGSILLGELIAIKLVVDHFLISENRQNTDSITLFSDSQTSIGILTLNWKSENYIKVIREIKKNMKVLKMNGIPLNFEWTPGHADIQGNDIADSLAKKGAKEAEKIEEPSEVTRQDIKRAARESVLRKWQNQWESSQRGRNYYNYHQNVCQKIPKDLPSKWSFSITTSLRTGYCDLNDYKSKIIPSSDKNCSCGEPETVEHYLLHCSNYEEARERMRTSIYFITGNIHMDLDTLLGIDEEDINRDNRNEILCHLENYLTEISDEKMTEQKDLSNNPFAALLTGGDVPYSFQSSKEEQETPESQPVIAVEMKAEDWKSLAEYKLEINNLIETIFLLTLEKDPEAYTERPSRCVFMTDLAQTLEGQTWLDMDCLEQAVFERLLMKEPGLYIVSLTSSKTEDAESARIAGESQVLHYLYQCYVRVKNMESQNKMPKMKAEMNKCKAVIVMNAKTCLQQPDLYEQNLSKQFVDIYQSEDSFLSSYSHVIMVEFFDRVVEEIDKSKEDGSLNDVFKPVLESLKNNMMKDSTLMNPNVLKNIDFMVFFTRHPEMAKVLLDHSAPRDWNKGKTYEQTLLGSLFCFSSIPRSELGPCEFFSDPASKSQRDIDAMENNIHQPLTRIGDKVHTFFLGLIKSSPQAKHGTLLWIGRCISANSGKSKIWSAQMPQLFNQMYAYDGFCLNLCYLMLKLSVPFSEPQCDKLLKVQPTYCSVEVNDNDKSQQKNIHAFGLNKETCLIPMPENEQLEPLESYNFISECFFLTHQCLNMGFKPLNEKFVKLNQSLGRIQRLYQDATNQGGNDSMEPVRQLKSKMEEGMTIYLSIRAAVTEPKFLEMSLNFHISTATWMCLVAVKDNPQCFSDITLPLPDEAPKCLACIPEFIMGNITDFTQFLHRFKDQVFEFVGEKLSHFMTLILVYMGNPDRMKNPHLRAELAETLAMLLPSDQSQNRALMSRYYKGQLFVQHPLIDHLAEKLLHVFVSIEMTGQSVQFEQKFNYRRPMYQVLEHIWEIESHRNAIKSLSRFAEENIEATDAPLFLRFINLLINDAIFLLDEALDYMSQIKDKEQAKEQGEWTNMTPEQRQEAEMSLRQLSMIARYHNVMGNHTIHMLELLTREIKSIFCHNSMVDRISGMLNYFLVNLVGPKQRNFKVKDKDEYEFKPQETVSDISQIYLNLEEDVNFCIAVVNDGRSYSDDLFPKAINVLKKIHKPASMLENMENLHLKNQKLRVQQKADEELFADPPEEFLDEIMGTLMKDPVILPSSGNIVDRSTIARHLLSDQNDPFNREALSLDMVIPHAELQEKIEAWKEEHRNKS</sequence>
<dbReference type="Pfam" id="PF04564">
    <property type="entry name" value="U-box"/>
    <property type="match status" value="1"/>
</dbReference>
<comment type="similarity">
    <text evidence="4">Belongs to the ubiquitin conjugation factor E4 family.</text>
</comment>
<dbReference type="Gene3D" id="3.30.40.10">
    <property type="entry name" value="Zinc/RING finger domain, C3HC4 (zinc finger)"/>
    <property type="match status" value="1"/>
</dbReference>
<dbReference type="Proteomes" id="UP000683360">
    <property type="component" value="Unassembled WGS sequence"/>
</dbReference>
<dbReference type="PROSITE" id="PS50879">
    <property type="entry name" value="RNASE_H_1"/>
    <property type="match status" value="1"/>
</dbReference>
<keyword evidence="16" id="KW-1185">Reference proteome</keyword>
<dbReference type="SMART" id="SM00504">
    <property type="entry name" value="Ubox"/>
    <property type="match status" value="1"/>
</dbReference>
<evidence type="ECO:0000256" key="4">
    <source>
        <dbReference type="ARBA" id="ARBA00007434"/>
    </source>
</evidence>
<dbReference type="PANTHER" id="PTHR13931">
    <property type="entry name" value="UBIQUITINATION FACTOR E4"/>
    <property type="match status" value="1"/>
</dbReference>
<feature type="domain" description="RNase H type-1" evidence="13">
    <location>
        <begin position="413"/>
        <end position="555"/>
    </location>
</feature>
<evidence type="ECO:0000256" key="7">
    <source>
        <dbReference type="ARBA" id="ARBA00022679"/>
    </source>
</evidence>
<comment type="caution">
    <text evidence="15">The sequence shown here is derived from an EMBL/GenBank/DDBJ whole genome shotgun (WGS) entry which is preliminary data.</text>
</comment>
<evidence type="ECO:0000256" key="3">
    <source>
        <dbReference type="ARBA" id="ARBA00004906"/>
    </source>
</evidence>
<evidence type="ECO:0000259" key="12">
    <source>
        <dbReference type="PROSITE" id="PS50878"/>
    </source>
</evidence>
<dbReference type="EMBL" id="CAJPWZ010002740">
    <property type="protein sequence ID" value="CAG2244544.1"/>
    <property type="molecule type" value="Genomic_DNA"/>
</dbReference>